<evidence type="ECO:0000313" key="2">
    <source>
        <dbReference type="Proteomes" id="UP000594638"/>
    </source>
</evidence>
<dbReference type="AlphaFoldDB" id="A0A8S0QH01"/>
<reference evidence="1 2" key="1">
    <citation type="submission" date="2019-12" db="EMBL/GenBank/DDBJ databases">
        <authorList>
            <person name="Alioto T."/>
            <person name="Alioto T."/>
            <person name="Gomez Garrido J."/>
        </authorList>
    </citation>
    <scope>NUCLEOTIDE SEQUENCE [LARGE SCALE GENOMIC DNA]</scope>
</reference>
<protein>
    <submittedName>
        <fullName evidence="1">Uncharacterized protein</fullName>
    </submittedName>
</protein>
<comment type="caution">
    <text evidence="1">The sequence shown here is derived from an EMBL/GenBank/DDBJ whole genome shotgun (WGS) entry which is preliminary data.</text>
</comment>
<gene>
    <name evidence="1" type="ORF">OLEA9_A013119</name>
</gene>
<proteinExistence type="predicted"/>
<name>A0A8S0QH01_OLEEU</name>
<dbReference type="Proteomes" id="UP000594638">
    <property type="component" value="Unassembled WGS sequence"/>
</dbReference>
<organism evidence="1 2">
    <name type="scientific">Olea europaea subsp. europaea</name>
    <dbReference type="NCBI Taxonomy" id="158383"/>
    <lineage>
        <taxon>Eukaryota</taxon>
        <taxon>Viridiplantae</taxon>
        <taxon>Streptophyta</taxon>
        <taxon>Embryophyta</taxon>
        <taxon>Tracheophyta</taxon>
        <taxon>Spermatophyta</taxon>
        <taxon>Magnoliopsida</taxon>
        <taxon>eudicotyledons</taxon>
        <taxon>Gunneridae</taxon>
        <taxon>Pentapetalae</taxon>
        <taxon>asterids</taxon>
        <taxon>lamiids</taxon>
        <taxon>Lamiales</taxon>
        <taxon>Oleaceae</taxon>
        <taxon>Oleeae</taxon>
        <taxon>Olea</taxon>
    </lineage>
</organism>
<dbReference type="Gramene" id="OE9A013119T1">
    <property type="protein sequence ID" value="OE9A013119C1"/>
    <property type="gene ID" value="OE9A013119"/>
</dbReference>
<accession>A0A8S0QH01</accession>
<sequence>MGIPSHPWYKSVVDGLIHKANKKQIEEMKMSLAVQGWGKARQYLYKFKMKRISVKTMVDDLQAQERAARARNRRMVGGSHPFAAPRIRKIAPKNILA</sequence>
<evidence type="ECO:0000313" key="1">
    <source>
        <dbReference type="EMBL" id="CAA2966581.1"/>
    </source>
</evidence>
<dbReference type="EMBL" id="CACTIH010001863">
    <property type="protein sequence ID" value="CAA2966581.1"/>
    <property type="molecule type" value="Genomic_DNA"/>
</dbReference>
<keyword evidence="2" id="KW-1185">Reference proteome</keyword>